<dbReference type="InterPro" id="IPR000014">
    <property type="entry name" value="PAS"/>
</dbReference>
<evidence type="ECO:0000256" key="14">
    <source>
        <dbReference type="ARBA" id="ARBA00023170"/>
    </source>
</evidence>
<keyword evidence="6" id="KW-0716">Sensory transduction</keyword>
<keyword evidence="4" id="KW-0600">Photoreceptor protein</keyword>
<dbReference type="InterPro" id="IPR011102">
    <property type="entry name" value="Sig_transdc_His_kinase_HWE"/>
</dbReference>
<dbReference type="SUPFAM" id="SSF55785">
    <property type="entry name" value="PYP-like sensor domain (PAS domain)"/>
    <property type="match status" value="1"/>
</dbReference>
<feature type="domain" description="PAC" evidence="16">
    <location>
        <begin position="96"/>
        <end position="150"/>
    </location>
</feature>
<dbReference type="NCBIfam" id="TIGR00229">
    <property type="entry name" value="sensory_box"/>
    <property type="match status" value="1"/>
</dbReference>
<evidence type="ECO:0000256" key="10">
    <source>
        <dbReference type="ARBA" id="ARBA00022741"/>
    </source>
</evidence>
<dbReference type="Proteomes" id="UP000547879">
    <property type="component" value="Unassembled WGS sequence"/>
</dbReference>
<keyword evidence="13" id="KW-0157">Chromophore</keyword>
<dbReference type="PANTHER" id="PTHR47429">
    <property type="entry name" value="PROTEIN TWIN LOV 1"/>
    <property type="match status" value="1"/>
</dbReference>
<keyword evidence="10" id="KW-0547">Nucleotide-binding</keyword>
<evidence type="ECO:0000256" key="8">
    <source>
        <dbReference type="ARBA" id="ARBA00022643"/>
    </source>
</evidence>
<evidence type="ECO:0000256" key="6">
    <source>
        <dbReference type="ARBA" id="ARBA00022606"/>
    </source>
</evidence>
<dbReference type="InterPro" id="IPR035965">
    <property type="entry name" value="PAS-like_dom_sf"/>
</dbReference>
<dbReference type="Pfam" id="PF07536">
    <property type="entry name" value="HWE_HK"/>
    <property type="match status" value="1"/>
</dbReference>
<dbReference type="GO" id="GO:0004673">
    <property type="term" value="F:protein histidine kinase activity"/>
    <property type="evidence" value="ECO:0007669"/>
    <property type="project" value="UniProtKB-EC"/>
</dbReference>
<dbReference type="InterPro" id="IPR000700">
    <property type="entry name" value="PAS-assoc_C"/>
</dbReference>
<evidence type="ECO:0000313" key="18">
    <source>
        <dbReference type="Proteomes" id="UP000547879"/>
    </source>
</evidence>
<feature type="domain" description="PAS" evidence="15">
    <location>
        <begin position="22"/>
        <end position="95"/>
    </location>
</feature>
<keyword evidence="12" id="KW-0067">ATP-binding</keyword>
<dbReference type="GO" id="GO:0009881">
    <property type="term" value="F:photoreceptor activity"/>
    <property type="evidence" value="ECO:0007669"/>
    <property type="project" value="UniProtKB-KW"/>
</dbReference>
<evidence type="ECO:0000256" key="1">
    <source>
        <dbReference type="ARBA" id="ARBA00000085"/>
    </source>
</evidence>
<dbReference type="AlphaFoldDB" id="A0A7W9YB18"/>
<evidence type="ECO:0000256" key="2">
    <source>
        <dbReference type="ARBA" id="ARBA00012438"/>
    </source>
</evidence>
<evidence type="ECO:0000256" key="7">
    <source>
        <dbReference type="ARBA" id="ARBA00022630"/>
    </source>
</evidence>
<evidence type="ECO:0000256" key="3">
    <source>
        <dbReference type="ARBA" id="ARBA00021740"/>
    </source>
</evidence>
<evidence type="ECO:0000256" key="12">
    <source>
        <dbReference type="ARBA" id="ARBA00022840"/>
    </source>
</evidence>
<dbReference type="SMART" id="SM00911">
    <property type="entry name" value="HWE_HK"/>
    <property type="match status" value="1"/>
</dbReference>
<dbReference type="GO" id="GO:0005524">
    <property type="term" value="F:ATP binding"/>
    <property type="evidence" value="ECO:0007669"/>
    <property type="project" value="UniProtKB-KW"/>
</dbReference>
<reference evidence="17 18" key="1">
    <citation type="submission" date="2020-08" db="EMBL/GenBank/DDBJ databases">
        <title>Genomic Encyclopedia of Type Strains, Phase IV (KMG-IV): sequencing the most valuable type-strain genomes for metagenomic binning, comparative biology and taxonomic classification.</title>
        <authorList>
            <person name="Goeker M."/>
        </authorList>
    </citation>
    <scope>NUCLEOTIDE SEQUENCE [LARGE SCALE GENOMIC DNA]</scope>
    <source>
        <strain evidence="17 18">DSM 100734</strain>
    </source>
</reference>
<dbReference type="InterPro" id="IPR036890">
    <property type="entry name" value="HATPase_C_sf"/>
</dbReference>
<dbReference type="PANTHER" id="PTHR47429:SF2">
    <property type="entry name" value="PROTEIN TWIN LOV 1"/>
    <property type="match status" value="1"/>
</dbReference>
<evidence type="ECO:0000259" key="16">
    <source>
        <dbReference type="PROSITE" id="PS50113"/>
    </source>
</evidence>
<keyword evidence="8" id="KW-0288">FMN</keyword>
<keyword evidence="7" id="KW-0285">Flavoprotein</keyword>
<dbReference type="RefSeq" id="WP_244654540.1">
    <property type="nucleotide sequence ID" value="NZ_BMHW01000009.1"/>
</dbReference>
<dbReference type="PROSITE" id="PS50112">
    <property type="entry name" value="PAS"/>
    <property type="match status" value="1"/>
</dbReference>
<evidence type="ECO:0000313" key="17">
    <source>
        <dbReference type="EMBL" id="MBB6165187.1"/>
    </source>
</evidence>
<organism evidence="17 18">
    <name type="scientific">Rhizobium wenxiniae</name>
    <dbReference type="NCBI Taxonomy" id="1737357"/>
    <lineage>
        <taxon>Bacteria</taxon>
        <taxon>Pseudomonadati</taxon>
        <taxon>Pseudomonadota</taxon>
        <taxon>Alphaproteobacteria</taxon>
        <taxon>Hyphomicrobiales</taxon>
        <taxon>Rhizobiaceae</taxon>
        <taxon>Rhizobium/Agrobacterium group</taxon>
        <taxon>Rhizobium</taxon>
    </lineage>
</organism>
<evidence type="ECO:0000256" key="5">
    <source>
        <dbReference type="ARBA" id="ARBA00022553"/>
    </source>
</evidence>
<evidence type="ECO:0000256" key="9">
    <source>
        <dbReference type="ARBA" id="ARBA00022679"/>
    </source>
</evidence>
<proteinExistence type="predicted"/>
<evidence type="ECO:0000256" key="11">
    <source>
        <dbReference type="ARBA" id="ARBA00022777"/>
    </source>
</evidence>
<comment type="caution">
    <text evidence="17">The sequence shown here is derived from an EMBL/GenBank/DDBJ whole genome shotgun (WGS) entry which is preliminary data.</text>
</comment>
<sequence length="341" mass="38214">MPDIPVHGDKPTAAAPQGIRDYKELSASAFERTRMPLVLTDARHPDHPIILANKAFLNLTGYESREVLGRNCRFLQGENTDRAVVDQLRYAIADELEATVDILNYKKDGTSFWNELHISPIRDDDQQLAYYFASQLDVSDFRKMKELEASERRLLMEVDHRARNALAIVESIVRLRRATEPAAYALAVQRRVHAISAAHTLLSEAGWVAVDLRRLILAQFPDPQQNFCEFKGPVLFITPDTVQPLSLAFHELATNALTHGTAAVGRGSVAVAWDIQPGGSVDITWAEQTQPFSGDKPNEGFGTKIVRTLVERQLHGQVAWNWRDSGLHINIHLPQELTRSS</sequence>
<dbReference type="CDD" id="cd00130">
    <property type="entry name" value="PAS"/>
    <property type="match status" value="1"/>
</dbReference>
<keyword evidence="18" id="KW-1185">Reference proteome</keyword>
<dbReference type="Gene3D" id="3.30.565.10">
    <property type="entry name" value="Histidine kinase-like ATPase, C-terminal domain"/>
    <property type="match status" value="1"/>
</dbReference>
<protein>
    <recommendedName>
        <fullName evidence="3">Blue-light-activated histidine kinase</fullName>
        <ecNumber evidence="2">2.7.13.3</ecNumber>
    </recommendedName>
</protein>
<accession>A0A7W9YB18</accession>
<dbReference type="EC" id="2.7.13.3" evidence="2"/>
<keyword evidence="14" id="KW-0675">Receptor</keyword>
<keyword evidence="5" id="KW-0597">Phosphoprotein</keyword>
<dbReference type="EMBL" id="JACHEG010000008">
    <property type="protein sequence ID" value="MBB6165187.1"/>
    <property type="molecule type" value="Genomic_DNA"/>
</dbReference>
<keyword evidence="9" id="KW-0808">Transferase</keyword>
<dbReference type="NCBIfam" id="NF010077">
    <property type="entry name" value="PRK13559.1"/>
    <property type="match status" value="1"/>
</dbReference>
<comment type="catalytic activity">
    <reaction evidence="1">
        <text>ATP + protein L-histidine = ADP + protein N-phospho-L-histidine.</text>
        <dbReference type="EC" id="2.7.13.3"/>
    </reaction>
</comment>
<dbReference type="InterPro" id="IPR001610">
    <property type="entry name" value="PAC"/>
</dbReference>
<evidence type="ECO:0000259" key="15">
    <source>
        <dbReference type="PROSITE" id="PS50112"/>
    </source>
</evidence>
<dbReference type="Pfam" id="PF13426">
    <property type="entry name" value="PAS_9"/>
    <property type="match status" value="1"/>
</dbReference>
<name>A0A7W9YB18_9HYPH</name>
<dbReference type="PROSITE" id="PS50113">
    <property type="entry name" value="PAC"/>
    <property type="match status" value="1"/>
</dbReference>
<dbReference type="Gene3D" id="3.30.450.20">
    <property type="entry name" value="PAS domain"/>
    <property type="match status" value="1"/>
</dbReference>
<keyword evidence="11" id="KW-0418">Kinase</keyword>
<dbReference type="SMART" id="SM00086">
    <property type="entry name" value="PAC"/>
    <property type="match status" value="1"/>
</dbReference>
<evidence type="ECO:0000256" key="4">
    <source>
        <dbReference type="ARBA" id="ARBA00022543"/>
    </source>
</evidence>
<evidence type="ECO:0000256" key="13">
    <source>
        <dbReference type="ARBA" id="ARBA00022991"/>
    </source>
</evidence>
<gene>
    <name evidence="17" type="ORF">HNQ72_005033</name>
</gene>